<name>A0A4P7XK30_9ALTE</name>
<comment type="similarity">
    <text evidence="2 9">Belongs to the uroporphyrinogen-III synthase family.</text>
</comment>
<dbReference type="InterPro" id="IPR003754">
    <property type="entry name" value="4pyrrol_synth_uPrphyn_synth"/>
</dbReference>
<dbReference type="EMBL" id="CP031093">
    <property type="protein sequence ID" value="QCF27368.1"/>
    <property type="molecule type" value="Genomic_DNA"/>
</dbReference>
<gene>
    <name evidence="11" type="ORF">soil367_16320</name>
</gene>
<evidence type="ECO:0000313" key="11">
    <source>
        <dbReference type="EMBL" id="QCF27368.1"/>
    </source>
</evidence>
<dbReference type="RefSeq" id="WP_136550079.1">
    <property type="nucleotide sequence ID" value="NZ_CP031093.1"/>
</dbReference>
<dbReference type="UniPathway" id="UPA00251">
    <property type="reaction ID" value="UER00320"/>
</dbReference>
<dbReference type="PANTHER" id="PTHR38042">
    <property type="entry name" value="UROPORPHYRINOGEN-III SYNTHASE, CHLOROPLASTIC"/>
    <property type="match status" value="1"/>
</dbReference>
<organism evidence="11 12">
    <name type="scientific">Hydrocarboniclastica marina</name>
    <dbReference type="NCBI Taxonomy" id="2259620"/>
    <lineage>
        <taxon>Bacteria</taxon>
        <taxon>Pseudomonadati</taxon>
        <taxon>Pseudomonadota</taxon>
        <taxon>Gammaproteobacteria</taxon>
        <taxon>Alteromonadales</taxon>
        <taxon>Alteromonadaceae</taxon>
        <taxon>Hydrocarboniclastica</taxon>
    </lineage>
</organism>
<keyword evidence="5 9" id="KW-0627">Porphyrin biosynthesis</keyword>
<dbReference type="InterPro" id="IPR036108">
    <property type="entry name" value="4pyrrol_syn_uPrphyn_synt_sf"/>
</dbReference>
<dbReference type="Gene3D" id="3.40.50.10090">
    <property type="match status" value="2"/>
</dbReference>
<dbReference type="PANTHER" id="PTHR38042:SF1">
    <property type="entry name" value="UROPORPHYRINOGEN-III SYNTHASE, CHLOROPLASTIC"/>
    <property type="match status" value="1"/>
</dbReference>
<keyword evidence="12" id="KW-1185">Reference proteome</keyword>
<comment type="catalytic activity">
    <reaction evidence="8 9">
        <text>hydroxymethylbilane = uroporphyrinogen III + H2O</text>
        <dbReference type="Rhea" id="RHEA:18965"/>
        <dbReference type="ChEBI" id="CHEBI:15377"/>
        <dbReference type="ChEBI" id="CHEBI:57308"/>
        <dbReference type="ChEBI" id="CHEBI:57845"/>
        <dbReference type="EC" id="4.2.1.75"/>
    </reaction>
</comment>
<evidence type="ECO:0000256" key="8">
    <source>
        <dbReference type="ARBA" id="ARBA00048617"/>
    </source>
</evidence>
<evidence type="ECO:0000259" key="10">
    <source>
        <dbReference type="Pfam" id="PF02602"/>
    </source>
</evidence>
<evidence type="ECO:0000256" key="7">
    <source>
        <dbReference type="ARBA" id="ARBA00040167"/>
    </source>
</evidence>
<evidence type="ECO:0000256" key="9">
    <source>
        <dbReference type="RuleBase" id="RU366031"/>
    </source>
</evidence>
<dbReference type="Proteomes" id="UP000298049">
    <property type="component" value="Chromosome"/>
</dbReference>
<comment type="function">
    <text evidence="6 9">Catalyzes cyclization of the linear tetrapyrrole, hydroxymethylbilane, to the macrocyclic uroporphyrinogen III.</text>
</comment>
<protein>
    <recommendedName>
        <fullName evidence="7 9">Uroporphyrinogen-III synthase</fullName>
        <ecNumber evidence="3 9">4.2.1.75</ecNumber>
    </recommendedName>
</protein>
<dbReference type="AlphaFoldDB" id="A0A4P7XK30"/>
<dbReference type="KEGG" id="hmi:soil367_16320"/>
<evidence type="ECO:0000313" key="12">
    <source>
        <dbReference type="Proteomes" id="UP000298049"/>
    </source>
</evidence>
<dbReference type="GO" id="GO:0006780">
    <property type="term" value="P:uroporphyrinogen III biosynthetic process"/>
    <property type="evidence" value="ECO:0007669"/>
    <property type="project" value="UniProtKB-UniRule"/>
</dbReference>
<dbReference type="GO" id="GO:0004852">
    <property type="term" value="F:uroporphyrinogen-III synthase activity"/>
    <property type="evidence" value="ECO:0007669"/>
    <property type="project" value="UniProtKB-UniRule"/>
</dbReference>
<feature type="domain" description="Tetrapyrrole biosynthesis uroporphyrinogen III synthase" evidence="10">
    <location>
        <begin position="24"/>
        <end position="248"/>
    </location>
</feature>
<dbReference type="EC" id="4.2.1.75" evidence="3 9"/>
<dbReference type="CDD" id="cd06578">
    <property type="entry name" value="HemD"/>
    <property type="match status" value="1"/>
</dbReference>
<dbReference type="GO" id="GO:0006782">
    <property type="term" value="P:protoporphyrinogen IX biosynthetic process"/>
    <property type="evidence" value="ECO:0007669"/>
    <property type="project" value="UniProtKB-UniRule"/>
</dbReference>
<evidence type="ECO:0000256" key="5">
    <source>
        <dbReference type="ARBA" id="ARBA00023244"/>
    </source>
</evidence>
<evidence type="ECO:0000256" key="6">
    <source>
        <dbReference type="ARBA" id="ARBA00037589"/>
    </source>
</evidence>
<dbReference type="InterPro" id="IPR039793">
    <property type="entry name" value="UROS/Hem4"/>
</dbReference>
<evidence type="ECO:0000256" key="4">
    <source>
        <dbReference type="ARBA" id="ARBA00023239"/>
    </source>
</evidence>
<comment type="pathway">
    <text evidence="1 9">Porphyrin-containing compound metabolism; protoporphyrin-IX biosynthesis; coproporphyrinogen-III from 5-aminolevulinate: step 3/4.</text>
</comment>
<dbReference type="SUPFAM" id="SSF69618">
    <property type="entry name" value="HemD-like"/>
    <property type="match status" value="1"/>
</dbReference>
<reference evidence="11 12" key="1">
    <citation type="submission" date="2018-07" db="EMBL/GenBank/DDBJ databases">
        <title>Marsedoiliclastica nanhaica gen. nov. sp. nov., a novel marine hydrocarbonoclastic bacterium isolated from an in-situ enriched hydrocarbon-degrading consortium in deep-sea sediment.</title>
        <authorList>
            <person name="Dong C."/>
            <person name="Ma T."/>
            <person name="Liu R."/>
            <person name="Shao Z."/>
        </authorList>
    </citation>
    <scope>NUCLEOTIDE SEQUENCE [LARGE SCALE GENOMIC DNA]</scope>
    <source>
        <strain evidence="12">soil36-7</strain>
    </source>
</reference>
<evidence type="ECO:0000256" key="1">
    <source>
        <dbReference type="ARBA" id="ARBA00004772"/>
    </source>
</evidence>
<evidence type="ECO:0000256" key="3">
    <source>
        <dbReference type="ARBA" id="ARBA00013109"/>
    </source>
</evidence>
<proteinExistence type="inferred from homology"/>
<evidence type="ECO:0000256" key="2">
    <source>
        <dbReference type="ARBA" id="ARBA00008133"/>
    </source>
</evidence>
<keyword evidence="4 9" id="KW-0456">Lyase</keyword>
<dbReference type="Pfam" id="PF02602">
    <property type="entry name" value="HEM4"/>
    <property type="match status" value="1"/>
</dbReference>
<sequence>MTFARNVLSGRRILVCRPEPRASELCRELQRSGADARALPMLAIAPVPETGALRTAVMNFDQFRHVIVVSPIAAGFLLDYLDQWWPQRPTGQAWYAVGSGTAGLLEQADISCLRAEQGHDSESLLQLPELARLDNQKLAIVGGEGGRNLLAEELTQRGGLVSKLALYRRLKPDYAEERLVEALVDFDPQALVVLSGETLNNLLSLGQNVDNRLRLRGLLVPTARVAEQARSAGFTRVAIASDLSFSGLEQALADVFSAGTEPGPLAKRPRPKDIV</sequence>
<accession>A0A4P7XK30</accession>
<dbReference type="OrthoDB" id="9787650at2"/>